<sequence>MSNPDSFSDNEDIEYGICPSCRFKLGLHSTKQIIGCAIKDIRSVLGVENK</sequence>
<dbReference type="EMBL" id="JACATC010000008">
    <property type="protein sequence ID" value="NWJ84373.1"/>
    <property type="molecule type" value="Genomic_DNA"/>
</dbReference>
<protein>
    <submittedName>
        <fullName evidence="1">Uncharacterized protein</fullName>
    </submittedName>
</protein>
<organism evidence="1 2">
    <name type="scientific">Marine Group I thaumarchaeote</name>
    <dbReference type="NCBI Taxonomy" id="2511932"/>
    <lineage>
        <taxon>Archaea</taxon>
        <taxon>Nitrososphaerota</taxon>
        <taxon>Marine Group I</taxon>
    </lineage>
</organism>
<evidence type="ECO:0000313" key="1">
    <source>
        <dbReference type="EMBL" id="NWJ84373.1"/>
    </source>
</evidence>
<proteinExistence type="predicted"/>
<name>A0A7K4N7I8_9ARCH</name>
<accession>A0A7K4N7I8</accession>
<reference evidence="1 2" key="1">
    <citation type="journal article" date="2019" name="Environ. Microbiol.">
        <title>Genomics insights into ecotype formation of ammonia-oxidizing archaea in the deep ocean.</title>
        <authorList>
            <person name="Wang Y."/>
            <person name="Huang J.M."/>
            <person name="Cui G.J."/>
            <person name="Nunoura T."/>
            <person name="Takaki Y."/>
            <person name="Li W.L."/>
            <person name="Li J."/>
            <person name="Gao Z.M."/>
            <person name="Takai K."/>
            <person name="Zhang A.Q."/>
            <person name="Stepanauskas R."/>
        </authorList>
    </citation>
    <scope>NUCLEOTIDE SEQUENCE [LARGE SCALE GENOMIC DNA]</scope>
    <source>
        <strain evidence="1 2">T3L1</strain>
    </source>
</reference>
<gene>
    <name evidence="1" type="ORF">HX854_06585</name>
</gene>
<evidence type="ECO:0000313" key="2">
    <source>
        <dbReference type="Proteomes" id="UP000520052"/>
    </source>
</evidence>
<dbReference type="Proteomes" id="UP000520052">
    <property type="component" value="Unassembled WGS sequence"/>
</dbReference>
<comment type="caution">
    <text evidence="1">The sequence shown here is derived from an EMBL/GenBank/DDBJ whole genome shotgun (WGS) entry which is preliminary data.</text>
</comment>
<dbReference type="AlphaFoldDB" id="A0A7K4N7I8"/>